<accession>Q6IJF7</accession>
<proteinExistence type="predicted"/>
<dbReference type="EMBL" id="BK002759">
    <property type="protein sequence ID" value="DAA04264.1"/>
    <property type="molecule type" value="Genomic_DNA"/>
</dbReference>
<name>Q6IJF7_DROME</name>
<gene>
    <name evidence="1" type="ORF">HDC14965</name>
</gene>
<reference evidence="1" key="1">
    <citation type="journal article" date="2003" name="Genome Biol.">
        <title>An integrated gene annotation and transcriptional profiling approach towards the full gene content of the Drosophila genome.</title>
        <authorList>
            <person name="Hild M."/>
            <person name="Beckmann B."/>
            <person name="Haas S.A."/>
            <person name="Koch B."/>
            <person name="Solovyev V."/>
            <person name="Busold C."/>
            <person name="Fellenberg K."/>
            <person name="Boutros M."/>
            <person name="Vingron M."/>
            <person name="Sauer F."/>
            <person name="Hoheisel J.D."/>
            <person name="Paro R."/>
        </authorList>
    </citation>
    <scope>NUCLEOTIDE SEQUENCE</scope>
</reference>
<evidence type="ECO:0000313" key="1">
    <source>
        <dbReference type="EMBL" id="DAA04264.1"/>
    </source>
</evidence>
<protein>
    <submittedName>
        <fullName evidence="1">HDC14965</fullName>
    </submittedName>
</protein>
<organism evidence="1">
    <name type="scientific">Drosophila melanogaster</name>
    <name type="common">Fruit fly</name>
    <dbReference type="NCBI Taxonomy" id="7227"/>
    <lineage>
        <taxon>Eukaryota</taxon>
        <taxon>Metazoa</taxon>
        <taxon>Ecdysozoa</taxon>
        <taxon>Arthropoda</taxon>
        <taxon>Hexapoda</taxon>
        <taxon>Insecta</taxon>
        <taxon>Pterygota</taxon>
        <taxon>Neoptera</taxon>
        <taxon>Endopterygota</taxon>
        <taxon>Diptera</taxon>
        <taxon>Brachycera</taxon>
        <taxon>Muscomorpha</taxon>
        <taxon>Ephydroidea</taxon>
        <taxon>Drosophilidae</taxon>
        <taxon>Drosophila</taxon>
        <taxon>Sophophora</taxon>
    </lineage>
</organism>
<sequence length="77" mass="8405">MRAMMMTSHDCGDDDDNDDGCVNGQALFRASFPDCHTAIGEGVCVLTSSISRPQVEWLAKFAEKIDSQRSECCSDQA</sequence>
<dbReference type="AlphaFoldDB" id="Q6IJF7"/>